<keyword evidence="1" id="KW-0472">Membrane</keyword>
<feature type="transmembrane region" description="Helical" evidence="1">
    <location>
        <begin position="76"/>
        <end position="95"/>
    </location>
</feature>
<proteinExistence type="predicted"/>
<keyword evidence="3" id="KW-1185">Reference proteome</keyword>
<gene>
    <name evidence="2" type="ORF">ACFS6H_08415</name>
</gene>
<name>A0ABW6A329_9BACT</name>
<feature type="transmembrane region" description="Helical" evidence="1">
    <location>
        <begin position="139"/>
        <end position="155"/>
    </location>
</feature>
<accession>A0ABW6A329</accession>
<protein>
    <submittedName>
        <fullName evidence="2">Uncharacterized protein</fullName>
    </submittedName>
</protein>
<sequence>MSSTQSFEPLHEMQHIQQLMERSTRFTSLSGLSCIAAGVCALIGGAIAYTLLGNYYGSDLTLWEYSNASFAELKRQLLVLAAIVFAVAAMSAFFFTWRKTRKQGLSMWEPSSKRVFWAMLVPLVSGGVFVLGILHFDNWYLVAPACLVFYGLALVNAGKFTISDIRYLGYCQILLGLINIWWIGYGLYFWVLGFGVLHIVYGVKMYLKEKNNNQ</sequence>
<dbReference type="Proteomes" id="UP001597511">
    <property type="component" value="Unassembled WGS sequence"/>
</dbReference>
<evidence type="ECO:0000256" key="1">
    <source>
        <dbReference type="SAM" id="Phobius"/>
    </source>
</evidence>
<keyword evidence="1" id="KW-1133">Transmembrane helix</keyword>
<dbReference type="EMBL" id="JBHUOZ010000001">
    <property type="protein sequence ID" value="MFD2919725.1"/>
    <property type="molecule type" value="Genomic_DNA"/>
</dbReference>
<feature type="transmembrane region" description="Helical" evidence="1">
    <location>
        <begin position="115"/>
        <end position="133"/>
    </location>
</feature>
<keyword evidence="1" id="KW-0812">Transmembrane</keyword>
<dbReference type="RefSeq" id="WP_386097195.1">
    <property type="nucleotide sequence ID" value="NZ_JBHUOZ010000001.1"/>
</dbReference>
<comment type="caution">
    <text evidence="2">The sequence shown here is derived from an EMBL/GenBank/DDBJ whole genome shotgun (WGS) entry which is preliminary data.</text>
</comment>
<feature type="transmembrane region" description="Helical" evidence="1">
    <location>
        <begin position="29"/>
        <end position="56"/>
    </location>
</feature>
<feature type="transmembrane region" description="Helical" evidence="1">
    <location>
        <begin position="189"/>
        <end position="207"/>
    </location>
</feature>
<evidence type="ECO:0000313" key="3">
    <source>
        <dbReference type="Proteomes" id="UP001597511"/>
    </source>
</evidence>
<evidence type="ECO:0000313" key="2">
    <source>
        <dbReference type="EMBL" id="MFD2919725.1"/>
    </source>
</evidence>
<reference evidence="3" key="1">
    <citation type="journal article" date="2019" name="Int. J. Syst. Evol. Microbiol.">
        <title>The Global Catalogue of Microorganisms (GCM) 10K type strain sequencing project: providing services to taxonomists for standard genome sequencing and annotation.</title>
        <authorList>
            <consortium name="The Broad Institute Genomics Platform"/>
            <consortium name="The Broad Institute Genome Sequencing Center for Infectious Disease"/>
            <person name="Wu L."/>
            <person name="Ma J."/>
        </authorList>
    </citation>
    <scope>NUCLEOTIDE SEQUENCE [LARGE SCALE GENOMIC DNA]</scope>
    <source>
        <strain evidence="3">KCTC 23299</strain>
    </source>
</reference>
<organism evidence="2 3">
    <name type="scientific">Terrimonas rubra</name>
    <dbReference type="NCBI Taxonomy" id="1035890"/>
    <lineage>
        <taxon>Bacteria</taxon>
        <taxon>Pseudomonadati</taxon>
        <taxon>Bacteroidota</taxon>
        <taxon>Chitinophagia</taxon>
        <taxon>Chitinophagales</taxon>
        <taxon>Chitinophagaceae</taxon>
        <taxon>Terrimonas</taxon>
    </lineage>
</organism>